<comment type="subcellular location">
    <subcellularLocation>
        <location evidence="2">Cell membrane</location>
    </subcellularLocation>
    <subcellularLocation>
        <location evidence="1">Membrane</location>
        <topology evidence="1">Single-pass membrane protein</topology>
    </subcellularLocation>
</comment>
<dbReference type="InterPro" id="IPR036138">
    <property type="entry name" value="PBP_dimer_sf"/>
</dbReference>
<evidence type="ECO:0000256" key="6">
    <source>
        <dbReference type="ARBA" id="ARBA00022960"/>
    </source>
</evidence>
<keyword evidence="10" id="KW-0961">Cell wall biogenesis/degradation</keyword>
<dbReference type="EMBL" id="CP001032">
    <property type="protein sequence ID" value="ACB77873.1"/>
    <property type="molecule type" value="Genomic_DNA"/>
</dbReference>
<dbReference type="GO" id="GO:0008360">
    <property type="term" value="P:regulation of cell shape"/>
    <property type="evidence" value="ECO:0007669"/>
    <property type="project" value="UniProtKB-KW"/>
</dbReference>
<dbReference type="EC" id="2.4.1.129" evidence="14"/>
<dbReference type="PANTHER" id="PTHR30627:SF2">
    <property type="entry name" value="PEPTIDOGLYCAN D,D-TRANSPEPTIDASE MRDA"/>
    <property type="match status" value="1"/>
</dbReference>
<proteinExistence type="predicted"/>
<evidence type="ECO:0000256" key="8">
    <source>
        <dbReference type="ARBA" id="ARBA00022989"/>
    </source>
</evidence>
<evidence type="ECO:0000259" key="13">
    <source>
        <dbReference type="Pfam" id="PF03717"/>
    </source>
</evidence>
<reference evidence="14 15" key="1">
    <citation type="journal article" date="2011" name="J. Bacteriol.">
        <title>Genome sequence of the verrucomicrobium Opitutus terrae PB90-1, an abundant inhabitant of rice paddy soil ecosystems.</title>
        <authorList>
            <person name="van Passel M.W."/>
            <person name="Kant R."/>
            <person name="Palva A."/>
            <person name="Copeland A."/>
            <person name="Lucas S."/>
            <person name="Lapidus A."/>
            <person name="Glavina del Rio T."/>
            <person name="Pitluck S."/>
            <person name="Goltsman E."/>
            <person name="Clum A."/>
            <person name="Sun H."/>
            <person name="Schmutz J."/>
            <person name="Larimer F.W."/>
            <person name="Land M.L."/>
            <person name="Hauser L."/>
            <person name="Kyrpides N."/>
            <person name="Mikhailova N."/>
            <person name="Richardson P.P."/>
            <person name="Janssen P.H."/>
            <person name="de Vos W.M."/>
            <person name="Smidt H."/>
        </authorList>
    </citation>
    <scope>NUCLEOTIDE SEQUENCE [LARGE SCALE GENOMIC DNA]</scope>
    <source>
        <strain evidence="15">DSM 11246 / JCM 15787 / PB90-1</strain>
    </source>
</reference>
<dbReference type="Pfam" id="PF03717">
    <property type="entry name" value="PBP_dimer"/>
    <property type="match status" value="1"/>
</dbReference>
<sequence length="660" mass="72321">MATVETNLAERSGSLVEAHRSFDPRILLFHVAIALLLVVLVSGLAYQQLIKSGTYHERERVQNQRRVLVPGPRGNIYDRNGVLLVGNRPRFAVVLYLDELRQEFRRAFIDVRKAYRGAGDADLPELPSSRQMEQIARATVVQRYLDQINAILHRDEKVDVVDLRRHFDRQLLLPYTLLADLSAEEYARLVESLPVRSPLQVYTSSTRYYPFGSAAAHTLGYVSVNPDIDAADFPQGDLTTFKMKGTIGKTGLEAAFDEQLQGEAGGTIFRVDPAGYRVNPPIEKRLPVQGRSITCSLDIDLQIVAEAKLAEAELTGAAVAIDVNTGEVLALASKPDYSLEDTSPVITRAKFAEIEAKGGWLNRAVQGVYAPGSTFKVITAIAGLRRGTITTASEIDCTGYFAVGRGRVMPCHGGHGHGEIAFSDALSKSCNVFFYKYGIDTGVDAIAAEARRFGLAEPTGIELPFEGSRMLVGDPEWKKRERDEAWFPGDTANMSIGQGFLGVSPLQMACVTASFARGQLRTKPSLLHDPQRTQQRSEPIGLTTQQYAAMMRGFEDCTLEGTARILQLPTERIPNLRIGGKTGTAQVRTGKGTLNLAWFICFAPVERPEIAIAVMIEGDTPDEELAGGRYATPVASAILRKWKEKKDRPAPKPLMTASGA</sequence>
<keyword evidence="14" id="KW-0328">Glycosyltransferase</keyword>
<feature type="transmembrane region" description="Helical" evidence="11">
    <location>
        <begin position="26"/>
        <end position="46"/>
    </location>
</feature>
<dbReference type="RefSeq" id="WP_012377387.1">
    <property type="nucleotide sequence ID" value="NC_010571.1"/>
</dbReference>
<evidence type="ECO:0000256" key="4">
    <source>
        <dbReference type="ARBA" id="ARBA00022645"/>
    </source>
</evidence>
<dbReference type="SUPFAM" id="SSF56519">
    <property type="entry name" value="Penicillin binding protein dimerisation domain"/>
    <property type="match status" value="1"/>
</dbReference>
<evidence type="ECO:0000256" key="7">
    <source>
        <dbReference type="ARBA" id="ARBA00022984"/>
    </source>
</evidence>
<dbReference type="STRING" id="452637.Oter_4602"/>
<dbReference type="Pfam" id="PF00905">
    <property type="entry name" value="Transpeptidase"/>
    <property type="match status" value="1"/>
</dbReference>
<dbReference type="InterPro" id="IPR050515">
    <property type="entry name" value="Beta-lactam/transpept"/>
</dbReference>
<evidence type="ECO:0000256" key="1">
    <source>
        <dbReference type="ARBA" id="ARBA00004167"/>
    </source>
</evidence>
<accession>B1ZQX5</accession>
<evidence type="ECO:0000313" key="15">
    <source>
        <dbReference type="Proteomes" id="UP000007013"/>
    </source>
</evidence>
<dbReference type="InterPro" id="IPR005311">
    <property type="entry name" value="PBP_dimer"/>
</dbReference>
<evidence type="ECO:0000313" key="14">
    <source>
        <dbReference type="EMBL" id="ACB77873.1"/>
    </source>
</evidence>
<gene>
    <name evidence="14" type="ordered locus">Oter_4602</name>
</gene>
<dbReference type="InterPro" id="IPR012338">
    <property type="entry name" value="Beta-lactam/transpept-like"/>
</dbReference>
<dbReference type="GO" id="GO:0016757">
    <property type="term" value="F:glycosyltransferase activity"/>
    <property type="evidence" value="ECO:0007669"/>
    <property type="project" value="UniProtKB-KW"/>
</dbReference>
<keyword evidence="4" id="KW-0645">Protease</keyword>
<keyword evidence="4" id="KW-0121">Carboxypeptidase</keyword>
<evidence type="ECO:0000256" key="5">
    <source>
        <dbReference type="ARBA" id="ARBA00022692"/>
    </source>
</evidence>
<feature type="domain" description="Penicillin-binding protein transpeptidase" evidence="12">
    <location>
        <begin position="316"/>
        <end position="639"/>
    </location>
</feature>
<organism evidence="14 15">
    <name type="scientific">Opitutus terrae (strain DSM 11246 / JCM 15787 / PB90-1)</name>
    <dbReference type="NCBI Taxonomy" id="452637"/>
    <lineage>
        <taxon>Bacteria</taxon>
        <taxon>Pseudomonadati</taxon>
        <taxon>Verrucomicrobiota</taxon>
        <taxon>Opitutia</taxon>
        <taxon>Opitutales</taxon>
        <taxon>Opitutaceae</taxon>
        <taxon>Opitutus</taxon>
    </lineage>
</organism>
<dbReference type="Proteomes" id="UP000007013">
    <property type="component" value="Chromosome"/>
</dbReference>
<evidence type="ECO:0000259" key="12">
    <source>
        <dbReference type="Pfam" id="PF00905"/>
    </source>
</evidence>
<keyword evidence="8 11" id="KW-1133">Transmembrane helix</keyword>
<name>B1ZQX5_OPITP</name>
<keyword evidence="7" id="KW-0573">Peptidoglycan synthesis</keyword>
<keyword evidence="9 11" id="KW-0472">Membrane</keyword>
<dbReference type="HOGENOM" id="CLU_009289_1_2_0"/>
<dbReference type="PANTHER" id="PTHR30627">
    <property type="entry name" value="PEPTIDOGLYCAN D,D-TRANSPEPTIDASE"/>
    <property type="match status" value="1"/>
</dbReference>
<evidence type="ECO:0000256" key="10">
    <source>
        <dbReference type="ARBA" id="ARBA00023316"/>
    </source>
</evidence>
<keyword evidence="5 11" id="KW-0812">Transmembrane</keyword>
<keyword evidence="3" id="KW-1003">Cell membrane</keyword>
<dbReference type="Gene3D" id="3.40.710.10">
    <property type="entry name" value="DD-peptidase/beta-lactamase superfamily"/>
    <property type="match status" value="1"/>
</dbReference>
<dbReference type="GO" id="GO:0009252">
    <property type="term" value="P:peptidoglycan biosynthetic process"/>
    <property type="evidence" value="ECO:0007669"/>
    <property type="project" value="UniProtKB-KW"/>
</dbReference>
<keyword evidence="15" id="KW-1185">Reference proteome</keyword>
<keyword evidence="6" id="KW-0133">Cell shape</keyword>
<dbReference type="Gene3D" id="3.90.1310.10">
    <property type="entry name" value="Penicillin-binding protein 2a (Domain 2)"/>
    <property type="match status" value="1"/>
</dbReference>
<dbReference type="InterPro" id="IPR001460">
    <property type="entry name" value="PCN-bd_Tpept"/>
</dbReference>
<evidence type="ECO:0000256" key="11">
    <source>
        <dbReference type="SAM" id="Phobius"/>
    </source>
</evidence>
<keyword evidence="14" id="KW-0808">Transferase</keyword>
<keyword evidence="4" id="KW-0378">Hydrolase</keyword>
<dbReference type="OrthoDB" id="9804124at2"/>
<dbReference type="AlphaFoldDB" id="B1ZQX5"/>
<evidence type="ECO:0000256" key="3">
    <source>
        <dbReference type="ARBA" id="ARBA00022475"/>
    </source>
</evidence>
<evidence type="ECO:0000256" key="9">
    <source>
        <dbReference type="ARBA" id="ARBA00023136"/>
    </source>
</evidence>
<dbReference type="GO" id="GO:0071972">
    <property type="term" value="F:peptidoglycan L,D-transpeptidase activity"/>
    <property type="evidence" value="ECO:0007669"/>
    <property type="project" value="TreeGrafter"/>
</dbReference>
<dbReference type="GO" id="GO:0071555">
    <property type="term" value="P:cell wall organization"/>
    <property type="evidence" value="ECO:0007669"/>
    <property type="project" value="UniProtKB-KW"/>
</dbReference>
<protein>
    <submittedName>
        <fullName evidence="14">Peptidoglycan glycosyltransferase</fullName>
        <ecNumber evidence="14">2.4.1.129</ecNumber>
    </submittedName>
</protein>
<dbReference type="eggNOG" id="COG0768">
    <property type="taxonomic scope" value="Bacteria"/>
</dbReference>
<feature type="domain" description="Penicillin-binding protein dimerisation" evidence="13">
    <location>
        <begin position="70"/>
        <end position="278"/>
    </location>
</feature>
<dbReference type="KEGG" id="ote:Oter_4602"/>
<evidence type="ECO:0000256" key="2">
    <source>
        <dbReference type="ARBA" id="ARBA00004236"/>
    </source>
</evidence>
<dbReference type="SUPFAM" id="SSF56601">
    <property type="entry name" value="beta-lactamase/transpeptidase-like"/>
    <property type="match status" value="1"/>
</dbReference>
<dbReference type="GO" id="GO:0005886">
    <property type="term" value="C:plasma membrane"/>
    <property type="evidence" value="ECO:0007669"/>
    <property type="project" value="UniProtKB-SubCell"/>
</dbReference>
<dbReference type="GO" id="GO:0008658">
    <property type="term" value="F:penicillin binding"/>
    <property type="evidence" value="ECO:0007669"/>
    <property type="project" value="InterPro"/>
</dbReference>